<dbReference type="SUPFAM" id="SSF50129">
    <property type="entry name" value="GroES-like"/>
    <property type="match status" value="1"/>
</dbReference>
<dbReference type="InterPro" id="IPR013154">
    <property type="entry name" value="ADH-like_N"/>
</dbReference>
<dbReference type="Pfam" id="PF00107">
    <property type="entry name" value="ADH_zinc_N"/>
    <property type="match status" value="1"/>
</dbReference>
<dbReference type="AlphaFoldDB" id="A0A0C1EA45"/>
<dbReference type="Gene3D" id="3.40.50.720">
    <property type="entry name" value="NAD(P)-binding Rossmann-like Domain"/>
    <property type="match status" value="1"/>
</dbReference>
<dbReference type="SMART" id="SM00829">
    <property type="entry name" value="PKS_ER"/>
    <property type="match status" value="1"/>
</dbReference>
<organism evidence="4 5">
    <name type="scientific">Parachlamydia acanthamoebae</name>
    <dbReference type="NCBI Taxonomy" id="83552"/>
    <lineage>
        <taxon>Bacteria</taxon>
        <taxon>Pseudomonadati</taxon>
        <taxon>Chlamydiota</taxon>
        <taxon>Chlamydiia</taxon>
        <taxon>Parachlamydiales</taxon>
        <taxon>Parachlamydiaceae</taxon>
        <taxon>Parachlamydia</taxon>
    </lineage>
</organism>
<dbReference type="EC" id="1.-.-.-" evidence="4"/>
<accession>A0A0C1EA45</accession>
<dbReference type="EMBL" id="JSAM01000098">
    <property type="protein sequence ID" value="KIA76943.1"/>
    <property type="molecule type" value="Genomic_DNA"/>
</dbReference>
<evidence type="ECO:0000313" key="5">
    <source>
        <dbReference type="Proteomes" id="UP000031307"/>
    </source>
</evidence>
<proteinExistence type="predicted"/>
<keyword evidence="1" id="KW-0521">NADP</keyword>
<keyword evidence="2 4" id="KW-0560">Oxidoreductase</keyword>
<dbReference type="GO" id="GO:0016651">
    <property type="term" value="F:oxidoreductase activity, acting on NAD(P)H"/>
    <property type="evidence" value="ECO:0007669"/>
    <property type="project" value="TreeGrafter"/>
</dbReference>
<evidence type="ECO:0000313" key="4">
    <source>
        <dbReference type="EMBL" id="KIA76943.1"/>
    </source>
</evidence>
<name>A0A0C1EA45_9BACT</name>
<evidence type="ECO:0000259" key="3">
    <source>
        <dbReference type="SMART" id="SM00829"/>
    </source>
</evidence>
<sequence length="350" mass="37693">MKNIVKSIIPSLKIIHIKEALVARIVRFHKVGGPEVLQIDEVEVPSPGPGEVRIKVKALGLNRAEAMFRSGRYFFQPTFPSRIGYEASGIVESVGPDVKDFAPGDSISIVPAADQGKYGVYGEIAIIPAQYAVKNPPSLSFEEAAAVWMQYMTAYGALNDIAEMKKDDYVVIPAASSSVGLAAIQLCNMVGAIPIATTRKSNKKKALLDEGAAHVIATEEEDLATKLKEITGGKGARIVFDPVGGKTVLALAEGMANGGILFQYGALSPDPTPFPLMPALAKSLSMRGYVLFEIVSDPERFERAKKFILNGLASKKLKPVIAKTFPLDKIVDAHRYLESNQQIGKIIVTV</sequence>
<dbReference type="InterPro" id="IPR020843">
    <property type="entry name" value="ER"/>
</dbReference>
<dbReference type="InterPro" id="IPR036291">
    <property type="entry name" value="NAD(P)-bd_dom_sf"/>
</dbReference>
<dbReference type="Pfam" id="PF08240">
    <property type="entry name" value="ADH_N"/>
    <property type="match status" value="1"/>
</dbReference>
<dbReference type="GO" id="GO:0070402">
    <property type="term" value="F:NADPH binding"/>
    <property type="evidence" value="ECO:0007669"/>
    <property type="project" value="TreeGrafter"/>
</dbReference>
<reference evidence="4 5" key="1">
    <citation type="journal article" date="2014" name="Mol. Biol. Evol.">
        <title>Massive expansion of Ubiquitination-related gene families within the Chlamydiae.</title>
        <authorList>
            <person name="Domman D."/>
            <person name="Collingro A."/>
            <person name="Lagkouvardos I."/>
            <person name="Gehre L."/>
            <person name="Weinmaier T."/>
            <person name="Rattei T."/>
            <person name="Subtil A."/>
            <person name="Horn M."/>
        </authorList>
    </citation>
    <scope>NUCLEOTIDE SEQUENCE [LARGE SCALE GENOMIC DNA]</scope>
    <source>
        <strain evidence="4 5">OEW1</strain>
    </source>
</reference>
<dbReference type="PATRIC" id="fig|83552.4.peg.1893"/>
<evidence type="ECO:0000256" key="2">
    <source>
        <dbReference type="ARBA" id="ARBA00023002"/>
    </source>
</evidence>
<dbReference type="SUPFAM" id="SSF51735">
    <property type="entry name" value="NAD(P)-binding Rossmann-fold domains"/>
    <property type="match status" value="1"/>
</dbReference>
<dbReference type="Proteomes" id="UP000031307">
    <property type="component" value="Unassembled WGS sequence"/>
</dbReference>
<dbReference type="PANTHER" id="PTHR48106:SF5">
    <property type="entry name" value="ZINC-CONTAINING ALCOHOL DEHYDROGENASE"/>
    <property type="match status" value="1"/>
</dbReference>
<dbReference type="InterPro" id="IPR011032">
    <property type="entry name" value="GroES-like_sf"/>
</dbReference>
<dbReference type="Gene3D" id="3.90.180.10">
    <property type="entry name" value="Medium-chain alcohol dehydrogenases, catalytic domain"/>
    <property type="match status" value="1"/>
</dbReference>
<dbReference type="InterPro" id="IPR013149">
    <property type="entry name" value="ADH-like_C"/>
</dbReference>
<dbReference type="PANTHER" id="PTHR48106">
    <property type="entry name" value="QUINONE OXIDOREDUCTASE PIG3-RELATED"/>
    <property type="match status" value="1"/>
</dbReference>
<evidence type="ECO:0000256" key="1">
    <source>
        <dbReference type="ARBA" id="ARBA00022857"/>
    </source>
</evidence>
<comment type="caution">
    <text evidence="4">The sequence shown here is derived from an EMBL/GenBank/DDBJ whole genome shotgun (WGS) entry which is preliminary data.</text>
</comment>
<dbReference type="CDD" id="cd08268">
    <property type="entry name" value="MDR2"/>
    <property type="match status" value="1"/>
</dbReference>
<protein>
    <submittedName>
        <fullName evidence="4">Quinone oxidoreductase PIG3</fullName>
        <ecNumber evidence="4">1.-.-.-</ecNumber>
    </submittedName>
</protein>
<feature type="domain" description="Enoyl reductase (ER)" evidence="3">
    <location>
        <begin position="32"/>
        <end position="348"/>
    </location>
</feature>
<gene>
    <name evidence="4" type="primary">tp53I3</name>
    <name evidence="4" type="ORF">DB43_HC00080</name>
</gene>